<protein>
    <submittedName>
        <fullName evidence="1">Uncharacterized protein</fullName>
    </submittedName>
</protein>
<feature type="non-terminal residue" evidence="1">
    <location>
        <position position="71"/>
    </location>
</feature>
<evidence type="ECO:0000313" key="1">
    <source>
        <dbReference type="EMBL" id="KAJ1160934.1"/>
    </source>
</evidence>
<dbReference type="AlphaFoldDB" id="A0AAV7S7B2"/>
<feature type="non-terminal residue" evidence="1">
    <location>
        <position position="1"/>
    </location>
</feature>
<reference evidence="1" key="1">
    <citation type="journal article" date="2022" name="bioRxiv">
        <title>Sequencing and chromosome-scale assembly of the giantPleurodeles waltlgenome.</title>
        <authorList>
            <person name="Brown T."/>
            <person name="Elewa A."/>
            <person name="Iarovenko S."/>
            <person name="Subramanian E."/>
            <person name="Araus A.J."/>
            <person name="Petzold A."/>
            <person name="Susuki M."/>
            <person name="Suzuki K.-i.T."/>
            <person name="Hayashi T."/>
            <person name="Toyoda A."/>
            <person name="Oliveira C."/>
            <person name="Osipova E."/>
            <person name="Leigh N.D."/>
            <person name="Simon A."/>
            <person name="Yun M.H."/>
        </authorList>
    </citation>
    <scope>NUCLEOTIDE SEQUENCE</scope>
    <source>
        <strain evidence="1">20211129_DDA</strain>
        <tissue evidence="1">Liver</tissue>
    </source>
</reference>
<keyword evidence="2" id="KW-1185">Reference proteome</keyword>
<evidence type="ECO:0000313" key="2">
    <source>
        <dbReference type="Proteomes" id="UP001066276"/>
    </source>
</evidence>
<name>A0AAV7S7B2_PLEWA</name>
<comment type="caution">
    <text evidence="1">The sequence shown here is derived from an EMBL/GenBank/DDBJ whole genome shotgun (WGS) entry which is preliminary data.</text>
</comment>
<sequence length="71" mass="8250">DFREGYCKTQTRLQETKGRFWKRKTWKRRGPGPDHVEVSCGGRTHYPSVCGCRIWSLEDDQQCSPGAAEEF</sequence>
<accession>A0AAV7S7B2</accession>
<organism evidence="1 2">
    <name type="scientific">Pleurodeles waltl</name>
    <name type="common">Iberian ribbed newt</name>
    <dbReference type="NCBI Taxonomy" id="8319"/>
    <lineage>
        <taxon>Eukaryota</taxon>
        <taxon>Metazoa</taxon>
        <taxon>Chordata</taxon>
        <taxon>Craniata</taxon>
        <taxon>Vertebrata</taxon>
        <taxon>Euteleostomi</taxon>
        <taxon>Amphibia</taxon>
        <taxon>Batrachia</taxon>
        <taxon>Caudata</taxon>
        <taxon>Salamandroidea</taxon>
        <taxon>Salamandridae</taxon>
        <taxon>Pleurodelinae</taxon>
        <taxon>Pleurodeles</taxon>
    </lineage>
</organism>
<proteinExistence type="predicted"/>
<gene>
    <name evidence="1" type="ORF">NDU88_001423</name>
</gene>
<dbReference type="EMBL" id="JANPWB010000008">
    <property type="protein sequence ID" value="KAJ1160934.1"/>
    <property type="molecule type" value="Genomic_DNA"/>
</dbReference>
<dbReference type="Proteomes" id="UP001066276">
    <property type="component" value="Chromosome 4_2"/>
</dbReference>